<evidence type="ECO:0000313" key="2">
    <source>
        <dbReference type="Proteomes" id="UP000184185"/>
    </source>
</evidence>
<dbReference type="EMBL" id="FQYQ01000001">
    <property type="protein sequence ID" value="SHI39569.1"/>
    <property type="molecule type" value="Genomic_DNA"/>
</dbReference>
<reference evidence="1 2" key="1">
    <citation type="submission" date="2016-11" db="EMBL/GenBank/DDBJ databases">
        <authorList>
            <person name="Jaros S."/>
            <person name="Januszkiewicz K."/>
            <person name="Wedrychowicz H."/>
        </authorList>
    </citation>
    <scope>NUCLEOTIDE SEQUENCE [LARGE SCALE GENOMIC DNA]</scope>
    <source>
        <strain evidence="1 2">DSM 14809</strain>
    </source>
</reference>
<sequence>MTKERMSKIKKINKIDLMKIIIKVFIKNLKCTLQRIDFRALMPHKKILQHAFGMLVIMVVIVSLALPNTIAADINETTPANKSVFAVMSEQEALEASIREFTVYGMYLKDNETEAETAEVIVPTGPISNNGYPYGKKSAEGVTLSIKLAEDIADATYQWQSSDDQTNWSNIDGETSQTFENKTPKDGRWYRCVINGQESKAVQVVGQFKCEGTTEKDSLGRIWTNPLMPWYISNGTVAYGINAEGTVFDVVGLYNKSGNTYMVQTAYSEGWKMVTSSSDAPEVNHTAAQLDDLICSFDETNAYELYLSADLADGQSAFAFGCDTMLGNDSTSRAHSDFAAIEVNKNQDNTVENIAMVGAGSSSQALGSNPAFMITPITSEELEFWLGQYDERKYFSFNSGTGNITVDGEYIDNITTKTQGIDAGMTMSWFNVSDGGVVSFKFSVGDAASIGVATNGGNLNYIAELIEGLKQDTEYMVSAEGDEIVYSIKSNALGHITLTGVDTNGNYFDFTGKTINITKNDSESEKITVNVNSRPYNIQDIPDSNEMISVGDTSINISISLGSVQMFAQEYRICDENGKEIEGFGWTRVTGDGKLSFSGLESNTSYAIKARIFATETTPASVGHVVYKFQTN</sequence>
<organism evidence="1 2">
    <name type="scientific">Pseudobutyrivibrio xylanivorans DSM 14809</name>
    <dbReference type="NCBI Taxonomy" id="1123012"/>
    <lineage>
        <taxon>Bacteria</taxon>
        <taxon>Bacillati</taxon>
        <taxon>Bacillota</taxon>
        <taxon>Clostridia</taxon>
        <taxon>Lachnospirales</taxon>
        <taxon>Lachnospiraceae</taxon>
        <taxon>Pseudobutyrivibrio</taxon>
    </lineage>
</organism>
<protein>
    <submittedName>
        <fullName evidence="1">Uncharacterized protein</fullName>
    </submittedName>
</protein>
<dbReference type="OrthoDB" id="2054781at2"/>
<dbReference type="Proteomes" id="UP000184185">
    <property type="component" value="Unassembled WGS sequence"/>
</dbReference>
<accession>A0A1M6AST3</accession>
<dbReference type="STRING" id="185007.SAMN02910350_00985"/>
<dbReference type="Gene3D" id="2.60.40.2700">
    <property type="match status" value="1"/>
</dbReference>
<dbReference type="AlphaFoldDB" id="A0A1M6AST3"/>
<proteinExistence type="predicted"/>
<evidence type="ECO:0000313" key="1">
    <source>
        <dbReference type="EMBL" id="SHI39569.1"/>
    </source>
</evidence>
<name>A0A1M6AST3_PSEXY</name>
<dbReference type="RefSeq" id="WP_072911700.1">
    <property type="nucleotide sequence ID" value="NZ_FQYQ01000001.1"/>
</dbReference>
<gene>
    <name evidence="1" type="ORF">SAMN02745725_00349</name>
</gene>
<keyword evidence="2" id="KW-1185">Reference proteome</keyword>